<proteinExistence type="predicted"/>
<accession>A0ABT0GX89</accession>
<evidence type="ECO:0000256" key="1">
    <source>
        <dbReference type="SAM" id="Phobius"/>
    </source>
</evidence>
<reference evidence="2" key="1">
    <citation type="submission" date="2022-04" db="EMBL/GenBank/DDBJ databases">
        <title>Roseibium sp. CAU 1639 isolated from mud.</title>
        <authorList>
            <person name="Kim W."/>
        </authorList>
    </citation>
    <scope>NUCLEOTIDE SEQUENCE</scope>
    <source>
        <strain evidence="2">CAU 1639</strain>
    </source>
</reference>
<keyword evidence="1" id="KW-1133">Transmembrane helix</keyword>
<gene>
    <name evidence="2" type="ORF">M0H32_17950</name>
</gene>
<feature type="transmembrane region" description="Helical" evidence="1">
    <location>
        <begin position="33"/>
        <end position="49"/>
    </location>
</feature>
<keyword evidence="1" id="KW-0472">Membrane</keyword>
<feature type="transmembrane region" description="Helical" evidence="1">
    <location>
        <begin position="74"/>
        <end position="93"/>
    </location>
</feature>
<evidence type="ECO:0000313" key="2">
    <source>
        <dbReference type="EMBL" id="MCK7614056.1"/>
    </source>
</evidence>
<evidence type="ECO:0000313" key="3">
    <source>
        <dbReference type="Proteomes" id="UP001431221"/>
    </source>
</evidence>
<organism evidence="2 3">
    <name type="scientific">Roseibium sediminicola</name>
    <dbReference type="NCBI Taxonomy" id="2933272"/>
    <lineage>
        <taxon>Bacteria</taxon>
        <taxon>Pseudomonadati</taxon>
        <taxon>Pseudomonadota</taxon>
        <taxon>Alphaproteobacteria</taxon>
        <taxon>Hyphomicrobiales</taxon>
        <taxon>Stappiaceae</taxon>
        <taxon>Roseibium</taxon>
    </lineage>
</organism>
<dbReference type="Proteomes" id="UP001431221">
    <property type="component" value="Unassembled WGS sequence"/>
</dbReference>
<name>A0ABT0GX89_9HYPH</name>
<dbReference type="RefSeq" id="WP_248156436.1">
    <property type="nucleotide sequence ID" value="NZ_JALNMJ010000013.1"/>
</dbReference>
<dbReference type="EMBL" id="JALNMJ010000013">
    <property type="protein sequence ID" value="MCK7614056.1"/>
    <property type="molecule type" value="Genomic_DNA"/>
</dbReference>
<comment type="caution">
    <text evidence="2">The sequence shown here is derived from an EMBL/GenBank/DDBJ whole genome shotgun (WGS) entry which is preliminary data.</text>
</comment>
<protein>
    <submittedName>
        <fullName evidence="2">Uncharacterized protein</fullName>
    </submittedName>
</protein>
<keyword evidence="3" id="KW-1185">Reference proteome</keyword>
<sequence>MAKGDVFEPVLEGIGHVLFPRHQSGLALEQFDLTWIGGFVLFGLIYTTIRQSTKLIPEGWEDERRVRLTRKLRYCRYLAAFGVVFSAVMVRFAKSL</sequence>
<keyword evidence="1" id="KW-0812">Transmembrane</keyword>